<dbReference type="RefSeq" id="WP_344711111.1">
    <property type="nucleotide sequence ID" value="NZ_BAAAWH010000001.1"/>
</dbReference>
<keyword evidence="2" id="KW-0067">ATP-binding</keyword>
<accession>A0ABV5SY17</accession>
<dbReference type="GO" id="GO:0004386">
    <property type="term" value="F:helicase activity"/>
    <property type="evidence" value="ECO:0007669"/>
    <property type="project" value="UniProtKB-KW"/>
</dbReference>
<gene>
    <name evidence="2" type="ORF">ACFFPJ_01805</name>
</gene>
<sequence length="194" mass="20764">MSVNRKRKKELRRLQVQANSLWESQQVLVGEAANIAREASRQLGHFGREQVVPSVQAGYGKYAAPYVDKGMQFSKNVLSDKVVPTAGAVVGSALSVWDAANDTRSRLASGRGFAMPDAATYAKKADKYGAQASKRMAQKLRVLDPPKRGIGAGGVVAIILGVAAAIGVVYAAWQTLRADDELWVADDPLRAPDA</sequence>
<organism evidence="2 3">
    <name type="scientific">Microbacterium terregens</name>
    <dbReference type="NCBI Taxonomy" id="69363"/>
    <lineage>
        <taxon>Bacteria</taxon>
        <taxon>Bacillati</taxon>
        <taxon>Actinomycetota</taxon>
        <taxon>Actinomycetes</taxon>
        <taxon>Micrococcales</taxon>
        <taxon>Microbacteriaceae</taxon>
        <taxon>Microbacterium</taxon>
    </lineage>
</organism>
<evidence type="ECO:0000313" key="2">
    <source>
        <dbReference type="EMBL" id="MFB9644527.1"/>
    </source>
</evidence>
<keyword evidence="2" id="KW-0347">Helicase</keyword>
<keyword evidence="1" id="KW-0812">Transmembrane</keyword>
<keyword evidence="2" id="KW-0378">Hydrolase</keyword>
<keyword evidence="2" id="KW-0547">Nucleotide-binding</keyword>
<dbReference type="EMBL" id="JBHMBE010000001">
    <property type="protein sequence ID" value="MFB9644527.1"/>
    <property type="molecule type" value="Genomic_DNA"/>
</dbReference>
<dbReference type="Proteomes" id="UP001589611">
    <property type="component" value="Unassembled WGS sequence"/>
</dbReference>
<evidence type="ECO:0000313" key="3">
    <source>
        <dbReference type="Proteomes" id="UP001589611"/>
    </source>
</evidence>
<comment type="caution">
    <text evidence="2">The sequence shown here is derived from an EMBL/GenBank/DDBJ whole genome shotgun (WGS) entry which is preliminary data.</text>
</comment>
<name>A0ABV5SY17_9MICO</name>
<proteinExistence type="predicted"/>
<reference evidence="2 3" key="1">
    <citation type="submission" date="2024-09" db="EMBL/GenBank/DDBJ databases">
        <authorList>
            <person name="Sun Q."/>
            <person name="Mori K."/>
        </authorList>
    </citation>
    <scope>NUCLEOTIDE SEQUENCE [LARGE SCALE GENOMIC DNA]</scope>
    <source>
        <strain evidence="2 3">JCM 1342</strain>
    </source>
</reference>
<feature type="transmembrane region" description="Helical" evidence="1">
    <location>
        <begin position="149"/>
        <end position="173"/>
    </location>
</feature>
<evidence type="ECO:0000256" key="1">
    <source>
        <dbReference type="SAM" id="Phobius"/>
    </source>
</evidence>
<keyword evidence="1" id="KW-0472">Membrane</keyword>
<protein>
    <submittedName>
        <fullName evidence="2">DNA helicase</fullName>
    </submittedName>
</protein>
<keyword evidence="3" id="KW-1185">Reference proteome</keyword>
<keyword evidence="1" id="KW-1133">Transmembrane helix</keyword>